<dbReference type="RefSeq" id="WP_151888546.1">
    <property type="nucleotide sequence ID" value="NZ_VNIK02000001.1"/>
</dbReference>
<dbReference type="AlphaFoldDB" id="A0A5N5IVH3"/>
<comment type="caution">
    <text evidence="3">The sequence shown here is derived from an EMBL/GenBank/DDBJ whole genome shotgun (WGS) entry which is preliminary data.</text>
</comment>
<dbReference type="InterPro" id="IPR024983">
    <property type="entry name" value="CHAT_dom"/>
</dbReference>
<evidence type="ECO:0000259" key="2">
    <source>
        <dbReference type="Pfam" id="PF12770"/>
    </source>
</evidence>
<feature type="transmembrane region" description="Helical" evidence="1">
    <location>
        <begin position="1043"/>
        <end position="1062"/>
    </location>
</feature>
<dbReference type="OrthoDB" id="9771112at2"/>
<dbReference type="PANTHER" id="PTHR10098:SF108">
    <property type="entry name" value="TETRATRICOPEPTIDE REPEAT PROTEIN 28"/>
    <property type="match status" value="1"/>
</dbReference>
<gene>
    <name evidence="3" type="ORF">FOT42_000115</name>
</gene>
<reference evidence="3" key="1">
    <citation type="submission" date="2019-10" db="EMBL/GenBank/DDBJ databases">
        <title>Muricauda hadale sp. nov., a piezophilic bacterium isolated from hadopelagic water of the Mariana Trench.</title>
        <authorList>
            <person name="Wei Y."/>
        </authorList>
    </citation>
    <scope>NUCLEOTIDE SEQUENCE [LARGE SCALE GENOMIC DNA]</scope>
    <source>
        <strain evidence="3">MT-229</strain>
    </source>
</reference>
<evidence type="ECO:0000313" key="3">
    <source>
        <dbReference type="EMBL" id="KAB5491389.1"/>
    </source>
</evidence>
<evidence type="ECO:0000313" key="4">
    <source>
        <dbReference type="Proteomes" id="UP000319204"/>
    </source>
</evidence>
<keyword evidence="1" id="KW-0472">Membrane</keyword>
<dbReference type="Proteomes" id="UP000319204">
    <property type="component" value="Unassembled WGS sequence"/>
</dbReference>
<dbReference type="SUPFAM" id="SSF48452">
    <property type="entry name" value="TPR-like"/>
    <property type="match status" value="3"/>
</dbReference>
<keyword evidence="1" id="KW-1133">Transmembrane helix</keyword>
<feature type="domain" description="CHAT" evidence="2">
    <location>
        <begin position="732"/>
        <end position="1032"/>
    </location>
</feature>
<dbReference type="InterPro" id="IPR011990">
    <property type="entry name" value="TPR-like_helical_dom_sf"/>
</dbReference>
<proteinExistence type="predicted"/>
<sequence length="1071" mass="121575">MDKGFAYFLLGLAFLLQTAMHSQQKHPILKTLDSLIAADAFGHAQEIIQAEVSGKTKYSSLNLGRLVYPLAKSEFLQDNGTHFPMAQELLKDVQSKNQADSVQYEALLGLGLAHVDQGSVLQANVYMARANTLANTLQDVQRKVASEFYLGEIGLKLGDIDQLMARTDKALRLMEAHPKTRFPLAPRILNYKASLMHFISKPDSADYYFDKAIRSIDTMDKDAEQLYYLPGTIYGNWTMVKQSAGDYGTAMELTSKSISSFNTFLQHTHNHPLTEKVHGNLSIAYRNLGSLYNDFGDKDKAVQVASLGYKHAKRYFLPNTVQYFSAVLMMAEAHLYAENQQKARTYLKEAEASLISIPGTNWSYAANLYFAWADLEKKEENFSKAITNYQKTLEAYTNSSADEFSQNIIFARSNLAQVYAENQQFKEALDLIDNTYSKVAEAYGAHSYLAKMMQLSKIKIYFLKSDFESAIQLCRQLLEGYGGTADVENRPYLWSEQAEILMYLAKSKLRSLPHSPKNLIEIAQIIDKATALVEKRKSLVTSQEGVSNLIANNREVFNVAKKVYVELYRQTNDEAYLEKVMALHESSIYNRIRARLNLTADALAPIDIREQENSLRNQINGFFDLEGNETQFNVAEWDSLNRSWQDHLGFLQKEHPHYYKMRYASIVEPLKNLEQHIPTNTTLVRYFSDGDNNYVYVYQNGRTNLIKLDPIKDLCISSISDYSVPEDELFDCLHQLYQIVWEPIEGLVKTENVIIFPDGELFNLSFELLTPKRIGSYGELATQSLLAKYNISYNYSLFMLGKKQGIVGFKKDFIAFAPEFDQEMKTNYQMAISDSLFLDKAYLTLLPQPFSTELVKKFSRKFDGRSFLNEKASKPLFTQNAKEHKIIHIGTHAESNNVSPELSRLVFAKNVADSLDINDNSLYTYEIYNQNLSSHLAILTACETGKPTYQPGEGMISLAHAFNYAGSESVLTSLWQIDEKSSNKILERFYGHLSEGKPKHVALRLAKLDYLAHGEGRILHPQYWAGLVLMGDTSPVEFSRPGFWSLWVVAALIVLIVVMVFLKKKSSHKGS</sequence>
<dbReference type="PANTHER" id="PTHR10098">
    <property type="entry name" value="RAPSYN-RELATED"/>
    <property type="match status" value="1"/>
</dbReference>
<keyword evidence="4" id="KW-1185">Reference proteome</keyword>
<accession>A0A5N5IVH3</accession>
<dbReference type="SMART" id="SM00028">
    <property type="entry name" value="TPR"/>
    <property type="match status" value="3"/>
</dbReference>
<organism evidence="3 4">
    <name type="scientific">Flagellimonas hadalis</name>
    <dbReference type="NCBI Taxonomy" id="2597517"/>
    <lineage>
        <taxon>Bacteria</taxon>
        <taxon>Pseudomonadati</taxon>
        <taxon>Bacteroidota</taxon>
        <taxon>Flavobacteriia</taxon>
        <taxon>Flavobacteriales</taxon>
        <taxon>Flavobacteriaceae</taxon>
        <taxon>Flagellimonas</taxon>
    </lineage>
</organism>
<protein>
    <submittedName>
        <fullName evidence="3">CHAT domain-containing protein</fullName>
    </submittedName>
</protein>
<dbReference type="EMBL" id="VNIK02000001">
    <property type="protein sequence ID" value="KAB5491389.1"/>
    <property type="molecule type" value="Genomic_DNA"/>
</dbReference>
<evidence type="ECO:0000256" key="1">
    <source>
        <dbReference type="SAM" id="Phobius"/>
    </source>
</evidence>
<name>A0A5N5IVH3_9FLAO</name>
<dbReference type="InterPro" id="IPR019734">
    <property type="entry name" value="TPR_rpt"/>
</dbReference>
<keyword evidence="1" id="KW-0812">Transmembrane</keyword>
<dbReference type="Pfam" id="PF12770">
    <property type="entry name" value="CHAT"/>
    <property type="match status" value="1"/>
</dbReference>
<dbReference type="Gene3D" id="1.25.40.10">
    <property type="entry name" value="Tetratricopeptide repeat domain"/>
    <property type="match status" value="1"/>
</dbReference>